<dbReference type="Proteomes" id="UP000276133">
    <property type="component" value="Unassembled WGS sequence"/>
</dbReference>
<proteinExistence type="predicted"/>
<reference evidence="1 2" key="1">
    <citation type="journal article" date="2018" name="Sci. Rep.">
        <title>Genomic signatures of local adaptation to the degree of environmental predictability in rotifers.</title>
        <authorList>
            <person name="Franch-Gras L."/>
            <person name="Hahn C."/>
            <person name="Garcia-Roger E.M."/>
            <person name="Carmona M.J."/>
            <person name="Serra M."/>
            <person name="Gomez A."/>
        </authorList>
    </citation>
    <scope>NUCLEOTIDE SEQUENCE [LARGE SCALE GENOMIC DNA]</scope>
    <source>
        <strain evidence="1">HYR1</strain>
    </source>
</reference>
<evidence type="ECO:0000313" key="2">
    <source>
        <dbReference type="Proteomes" id="UP000276133"/>
    </source>
</evidence>
<dbReference type="EMBL" id="REGN01005100">
    <property type="protein sequence ID" value="RNA14831.1"/>
    <property type="molecule type" value="Genomic_DNA"/>
</dbReference>
<accession>A0A3M7QUS2</accession>
<dbReference type="OrthoDB" id="10214610at2759"/>
<protein>
    <submittedName>
        <fullName evidence="1">Uncharacterized protein</fullName>
    </submittedName>
</protein>
<comment type="caution">
    <text evidence="1">The sequence shown here is derived from an EMBL/GenBank/DDBJ whole genome shotgun (WGS) entry which is preliminary data.</text>
</comment>
<sequence>MNKNFFIAKIYNISIKIELMNTAFNFSSKNTSTPSFDFSNNGTPRVGFNLGGFGTSTETNTTLNQPTSQFNFGSNPPLVAGTTGPNPDVFRTFSSIASSTSSGFNFGSTGITNSANGIAGNGFKLGEFSIGNIGNIDTGFSIVLPCGFSVKFKDISSKGDKFLCPVCKSHDITSQECLNMSKNKILISEFNLDLKKKSFTRNLKNFEICKNDPKSFVDENYDSLKNQLDIRREEVKLIMEKKIDDYYENLLNIIEDDKEKKFKKFEENIQKIASLEKELIDLKIEQSMDITKKLDLIDSYCVKIDDGIKFIAATQNGLANNCFFNKAGLEKEYQKL</sequence>
<name>A0A3M7QUS2_BRAPC</name>
<dbReference type="AlphaFoldDB" id="A0A3M7QUS2"/>
<organism evidence="1 2">
    <name type="scientific">Brachionus plicatilis</name>
    <name type="common">Marine rotifer</name>
    <name type="synonym">Brachionus muelleri</name>
    <dbReference type="NCBI Taxonomy" id="10195"/>
    <lineage>
        <taxon>Eukaryota</taxon>
        <taxon>Metazoa</taxon>
        <taxon>Spiralia</taxon>
        <taxon>Gnathifera</taxon>
        <taxon>Rotifera</taxon>
        <taxon>Eurotatoria</taxon>
        <taxon>Monogononta</taxon>
        <taxon>Pseudotrocha</taxon>
        <taxon>Ploima</taxon>
        <taxon>Brachionidae</taxon>
        <taxon>Brachionus</taxon>
    </lineage>
</organism>
<gene>
    <name evidence="1" type="ORF">BpHYR1_035789</name>
</gene>
<keyword evidence="2" id="KW-1185">Reference proteome</keyword>
<evidence type="ECO:0000313" key="1">
    <source>
        <dbReference type="EMBL" id="RNA14831.1"/>
    </source>
</evidence>